<dbReference type="Proteomes" id="UP000012024">
    <property type="component" value="Unassembled WGS sequence"/>
</dbReference>
<protein>
    <submittedName>
        <fullName evidence="1">Uncharacterized protein</fullName>
    </submittedName>
</protein>
<sequence length="57" mass="6824">MILNAVIFFILLGFNEFDVANIYKYFKKHLQNAKKSDKMKKCKKITNIIIIKNERVF</sequence>
<keyword evidence="2" id="KW-1185">Reference proteome</keyword>
<accession>M7MCT0</accession>
<name>M7MCT0_9FLAO</name>
<dbReference type="EMBL" id="ANLA01000022">
    <property type="protein sequence ID" value="EMQ93967.1"/>
    <property type="molecule type" value="Genomic_DNA"/>
</dbReference>
<reference evidence="1 2" key="1">
    <citation type="submission" date="2012-12" db="EMBL/GenBank/DDBJ databases">
        <title>Genome assembly of Formosa sp. AK20.</title>
        <authorList>
            <person name="Kumar R."/>
            <person name="Khatri I."/>
            <person name="Vaidya B."/>
            <person name="Subramanian S."/>
            <person name="Pinnaka A."/>
        </authorList>
    </citation>
    <scope>NUCLEOTIDE SEQUENCE [LARGE SCALE GENOMIC DNA]</scope>
    <source>
        <strain evidence="1 2">AK20</strain>
    </source>
</reference>
<dbReference type="AlphaFoldDB" id="M7MCT0"/>
<dbReference type="PATRIC" id="fig|1137281.3.peg.2608"/>
<gene>
    <name evidence="1" type="ORF">D778_01252</name>
</gene>
<organism evidence="1 2">
    <name type="scientific">Xanthomarina gelatinilytica</name>
    <dbReference type="NCBI Taxonomy" id="1137281"/>
    <lineage>
        <taxon>Bacteria</taxon>
        <taxon>Pseudomonadati</taxon>
        <taxon>Bacteroidota</taxon>
        <taxon>Flavobacteriia</taxon>
        <taxon>Flavobacteriales</taxon>
        <taxon>Flavobacteriaceae</taxon>
        <taxon>Xanthomarina</taxon>
    </lineage>
</organism>
<comment type="caution">
    <text evidence="1">The sequence shown here is derived from an EMBL/GenBank/DDBJ whole genome shotgun (WGS) entry which is preliminary data.</text>
</comment>
<proteinExistence type="predicted"/>
<evidence type="ECO:0000313" key="1">
    <source>
        <dbReference type="EMBL" id="EMQ93967.1"/>
    </source>
</evidence>
<evidence type="ECO:0000313" key="2">
    <source>
        <dbReference type="Proteomes" id="UP000012024"/>
    </source>
</evidence>